<dbReference type="InterPro" id="IPR000717">
    <property type="entry name" value="PCI_dom"/>
</dbReference>
<dbReference type="Pfam" id="PF22241">
    <property type="entry name" value="PSMD12-CSN4_N"/>
    <property type="match status" value="1"/>
</dbReference>
<feature type="domain" description="PCI" evidence="8">
    <location>
        <begin position="192"/>
        <end position="365"/>
    </location>
</feature>
<evidence type="ECO:0000256" key="6">
    <source>
        <dbReference type="ARBA" id="ARBA00022790"/>
    </source>
</evidence>
<keyword evidence="6" id="KW-0736">Signalosome</keyword>
<dbReference type="InterPro" id="IPR040134">
    <property type="entry name" value="PSMD12/CSN4"/>
</dbReference>
<dbReference type="AlphaFoldDB" id="A0AAW1K8I2"/>
<evidence type="ECO:0000256" key="5">
    <source>
        <dbReference type="ARBA" id="ARBA00022490"/>
    </source>
</evidence>
<dbReference type="Proteomes" id="UP001443914">
    <property type="component" value="Unassembled WGS sequence"/>
</dbReference>
<comment type="subcellular location">
    <subcellularLocation>
        <location evidence="2">Cytoplasm</location>
    </subcellularLocation>
    <subcellularLocation>
        <location evidence="1">Nucleus</location>
    </subcellularLocation>
</comment>
<protein>
    <recommendedName>
        <fullName evidence="4">COP9 signalosome complex subunit 4</fullName>
    </recommendedName>
</protein>
<dbReference type="PANTHER" id="PTHR10855">
    <property type="entry name" value="26S PROTEASOME NON-ATPASE REGULATORY SUBUNIT 12/COP9 SIGNALOSOME COMPLEX SUBUNIT 4"/>
    <property type="match status" value="1"/>
</dbReference>
<dbReference type="GO" id="GO:0005829">
    <property type="term" value="C:cytosol"/>
    <property type="evidence" value="ECO:0007669"/>
    <property type="project" value="TreeGrafter"/>
</dbReference>
<dbReference type="GO" id="GO:0008180">
    <property type="term" value="C:COP9 signalosome"/>
    <property type="evidence" value="ECO:0007669"/>
    <property type="project" value="UniProtKB-KW"/>
</dbReference>
<dbReference type="InterPro" id="IPR036390">
    <property type="entry name" value="WH_DNA-bd_sf"/>
</dbReference>
<evidence type="ECO:0000256" key="4">
    <source>
        <dbReference type="ARBA" id="ARBA00014881"/>
    </source>
</evidence>
<dbReference type="Pfam" id="PF01399">
    <property type="entry name" value="PCI"/>
    <property type="match status" value="1"/>
</dbReference>
<keyword evidence="10" id="KW-1185">Reference proteome</keyword>
<evidence type="ECO:0000256" key="3">
    <source>
        <dbReference type="ARBA" id="ARBA00010417"/>
    </source>
</evidence>
<evidence type="ECO:0000313" key="9">
    <source>
        <dbReference type="EMBL" id="KAK9714651.1"/>
    </source>
</evidence>
<keyword evidence="7" id="KW-0539">Nucleus</keyword>
<dbReference type="SUPFAM" id="SSF46785">
    <property type="entry name" value="Winged helix' DNA-binding domain"/>
    <property type="match status" value="1"/>
</dbReference>
<dbReference type="SMART" id="SM00088">
    <property type="entry name" value="PINT"/>
    <property type="match status" value="1"/>
</dbReference>
<evidence type="ECO:0000313" key="10">
    <source>
        <dbReference type="Proteomes" id="UP001443914"/>
    </source>
</evidence>
<reference evidence="9" key="1">
    <citation type="submission" date="2024-03" db="EMBL/GenBank/DDBJ databases">
        <title>WGS assembly of Saponaria officinalis var. Norfolk2.</title>
        <authorList>
            <person name="Jenkins J."/>
            <person name="Shu S."/>
            <person name="Grimwood J."/>
            <person name="Barry K."/>
            <person name="Goodstein D."/>
            <person name="Schmutz J."/>
            <person name="Leebens-Mack J."/>
            <person name="Osbourn A."/>
        </authorList>
    </citation>
    <scope>NUCLEOTIDE SEQUENCE [LARGE SCALE GENOMIC DNA]</scope>
    <source>
        <strain evidence="9">JIC</strain>
    </source>
</reference>
<gene>
    <name evidence="9" type="ORF">RND81_06G109500</name>
</gene>
<evidence type="ECO:0000259" key="8">
    <source>
        <dbReference type="PROSITE" id="PS50250"/>
    </source>
</evidence>
<evidence type="ECO:0000256" key="2">
    <source>
        <dbReference type="ARBA" id="ARBA00004496"/>
    </source>
</evidence>
<sequence>METALSNAASIGDQRQKIEQYRHILSTVLASNDATQATKFIDHMLSDDVPLVVSRQLLQTFAVEIGNLEGELQKEIAHYALQQIQPRVVSFEEQALTIREKLAELYESEEQWSKAAQMLSGIDLDSGMRGIDDAYKLSKCVQIARLYLEDDDAVNAEAFINKASFMVSSSKDEVLNLQYKLCYARILDMKRKFLEAALRYYDISQIEKRQIGDEEIDEAALEQALSAAVTCTILAGAGPRRSRVLATLYKDERVSKLKIYPILQKVYLERILRKPEIDAFAEELKPHQKALLPDKFTVLDRAMIEHNLLSASKLYTNISFEELGTLLGIPPHKAEKIASRMILEDRMRGSIDQVEAVIHFEDDTEELQQWDQQIVGVCQALNDILDGMAKKGYQIPV</sequence>
<evidence type="ECO:0000256" key="1">
    <source>
        <dbReference type="ARBA" id="ARBA00004123"/>
    </source>
</evidence>
<dbReference type="PROSITE" id="PS50250">
    <property type="entry name" value="PCI"/>
    <property type="match status" value="1"/>
</dbReference>
<proteinExistence type="inferred from homology"/>
<accession>A0AAW1K8I2</accession>
<comment type="similarity">
    <text evidence="3">Belongs to the CSN4 family.</text>
</comment>
<keyword evidence="5" id="KW-0963">Cytoplasm</keyword>
<organism evidence="9 10">
    <name type="scientific">Saponaria officinalis</name>
    <name type="common">Common soapwort</name>
    <name type="synonym">Lychnis saponaria</name>
    <dbReference type="NCBI Taxonomy" id="3572"/>
    <lineage>
        <taxon>Eukaryota</taxon>
        <taxon>Viridiplantae</taxon>
        <taxon>Streptophyta</taxon>
        <taxon>Embryophyta</taxon>
        <taxon>Tracheophyta</taxon>
        <taxon>Spermatophyta</taxon>
        <taxon>Magnoliopsida</taxon>
        <taxon>eudicotyledons</taxon>
        <taxon>Gunneridae</taxon>
        <taxon>Pentapetalae</taxon>
        <taxon>Caryophyllales</taxon>
        <taxon>Caryophyllaceae</taxon>
        <taxon>Caryophylleae</taxon>
        <taxon>Saponaria</taxon>
    </lineage>
</organism>
<dbReference type="InterPro" id="IPR054559">
    <property type="entry name" value="PSMD12-CSN4-like_N"/>
</dbReference>
<dbReference type="FunFam" id="1.10.10.10:FF:000190">
    <property type="entry name" value="COP9 signalosome complex subunit 4"/>
    <property type="match status" value="1"/>
</dbReference>
<dbReference type="EMBL" id="JBDFQZ010000006">
    <property type="protein sequence ID" value="KAK9714651.1"/>
    <property type="molecule type" value="Genomic_DNA"/>
</dbReference>
<evidence type="ECO:0000256" key="7">
    <source>
        <dbReference type="ARBA" id="ARBA00023242"/>
    </source>
</evidence>
<name>A0AAW1K8I2_SAPOF</name>
<dbReference type="PANTHER" id="PTHR10855:SF2">
    <property type="entry name" value="COP9 SIGNALOSOME COMPLEX SUBUNIT 4"/>
    <property type="match status" value="1"/>
</dbReference>
<comment type="caution">
    <text evidence="9">The sequence shown here is derived from an EMBL/GenBank/DDBJ whole genome shotgun (WGS) entry which is preliminary data.</text>
</comment>
<dbReference type="InterPro" id="IPR036388">
    <property type="entry name" value="WH-like_DNA-bd_sf"/>
</dbReference>
<dbReference type="Gene3D" id="1.10.10.10">
    <property type="entry name" value="Winged helix-like DNA-binding domain superfamily/Winged helix DNA-binding domain"/>
    <property type="match status" value="1"/>
</dbReference>